<evidence type="ECO:0000256" key="1">
    <source>
        <dbReference type="SAM" id="MobiDB-lite"/>
    </source>
</evidence>
<keyword evidence="3" id="KW-1185">Reference proteome</keyword>
<sequence length="381" mass="42102">PRPGTPPVQPRWADIAAGEQSGWKTVNNKRRAAEKALKRAQSSSVRPGDLKPAKGEHKQDRRLIFRCSDPKVSHKAPREDVILTLNRFLTQAGFPSFMRIVDANYTETGALSALLNRGALAEKLVSAHRDPLLAACRQADSTVIAVELNEQWHRVKVHGVSVDRYGTRAAGLTLAREEIEMGTDYRLMRNPTWLRPLEAVRDQELHFSTIVITVKGLSDARRLIADGLRFGDTRHHTSPYYEVGKDSVCPRCCGIGHRNFRACGDRPMCCLICAGPHGAAQHACEVVGCGARQQRPCVDSPVKCANCGGGHQADSAGCPRIRDARRRRARPFPGIEVVVPSLREVEAQRETRPFPRIEVVVPSLREVRARSRAASRAGSDE</sequence>
<evidence type="ECO:0000313" key="3">
    <source>
        <dbReference type="Proteomes" id="UP000242791"/>
    </source>
</evidence>
<dbReference type="AlphaFoldDB" id="A0A1J9NXS6"/>
<feature type="compositionally biased region" description="Basic and acidic residues" evidence="1">
    <location>
        <begin position="48"/>
        <end position="59"/>
    </location>
</feature>
<evidence type="ECO:0000313" key="2">
    <source>
        <dbReference type="EMBL" id="OJD09433.1"/>
    </source>
</evidence>
<dbReference type="Proteomes" id="UP000242791">
    <property type="component" value="Unassembled WGS sequence"/>
</dbReference>
<dbReference type="OrthoDB" id="4226988at2759"/>
<protein>
    <recommendedName>
        <fullName evidence="4">CCHC-type domain-containing protein</fullName>
    </recommendedName>
</protein>
<organism evidence="2 3">
    <name type="scientific">Blastomyces percursus</name>
    <dbReference type="NCBI Taxonomy" id="1658174"/>
    <lineage>
        <taxon>Eukaryota</taxon>
        <taxon>Fungi</taxon>
        <taxon>Dikarya</taxon>
        <taxon>Ascomycota</taxon>
        <taxon>Pezizomycotina</taxon>
        <taxon>Eurotiomycetes</taxon>
        <taxon>Eurotiomycetidae</taxon>
        <taxon>Onygenales</taxon>
        <taxon>Ajellomycetaceae</taxon>
        <taxon>Blastomyces</taxon>
    </lineage>
</organism>
<evidence type="ECO:0008006" key="4">
    <source>
        <dbReference type="Google" id="ProtNLM"/>
    </source>
</evidence>
<reference evidence="2 3" key="1">
    <citation type="submission" date="2015-08" db="EMBL/GenBank/DDBJ databases">
        <title>Emmonsia species relationships and genome sequence.</title>
        <authorList>
            <person name="Cuomo C.A."/>
            <person name="Schwartz I.S."/>
            <person name="Kenyon C."/>
            <person name="De Hoog G.S."/>
            <person name="Govender N.P."/>
            <person name="Botha A."/>
            <person name="Moreno L."/>
            <person name="De Vries M."/>
            <person name="Munoz J.F."/>
            <person name="Stielow J.B."/>
        </authorList>
    </citation>
    <scope>NUCLEOTIDE SEQUENCE [LARGE SCALE GENOMIC DNA]</scope>
    <source>
        <strain evidence="2 3">EI222</strain>
    </source>
</reference>
<name>A0A1J9NXS6_9EURO</name>
<comment type="caution">
    <text evidence="2">The sequence shown here is derived from an EMBL/GenBank/DDBJ whole genome shotgun (WGS) entry which is preliminary data.</text>
</comment>
<dbReference type="VEuPathDB" id="FungiDB:ACJ73_10319"/>
<dbReference type="EMBL" id="LGTZ01003725">
    <property type="protein sequence ID" value="OJD09433.1"/>
    <property type="molecule type" value="Genomic_DNA"/>
</dbReference>
<feature type="region of interest" description="Disordered" evidence="1">
    <location>
        <begin position="1"/>
        <end position="59"/>
    </location>
</feature>
<feature type="non-terminal residue" evidence="2">
    <location>
        <position position="1"/>
    </location>
</feature>
<accession>A0A1J9NXS6</accession>
<gene>
    <name evidence="2" type="ORF">ACJ73_10319</name>
</gene>
<proteinExistence type="predicted"/>